<feature type="compositionally biased region" description="Acidic residues" evidence="9">
    <location>
        <begin position="212"/>
        <end position="221"/>
    </location>
</feature>
<evidence type="ECO:0000256" key="7">
    <source>
        <dbReference type="ARBA" id="ARBA00023306"/>
    </source>
</evidence>
<feature type="region of interest" description="Disordered" evidence="9">
    <location>
        <begin position="166"/>
        <end position="253"/>
    </location>
</feature>
<evidence type="ECO:0000256" key="3">
    <source>
        <dbReference type="ARBA" id="ARBA00011217"/>
    </source>
</evidence>
<evidence type="ECO:0000313" key="11">
    <source>
        <dbReference type="EMBL" id="QBM89336.1"/>
    </source>
</evidence>
<dbReference type="InterPro" id="IPR012923">
    <property type="entry name" value="Csm3"/>
</dbReference>
<dbReference type="GO" id="GO:0043111">
    <property type="term" value="P:replication fork arrest"/>
    <property type="evidence" value="ECO:0007669"/>
    <property type="project" value="TreeGrafter"/>
</dbReference>
<evidence type="ECO:0000256" key="1">
    <source>
        <dbReference type="ARBA" id="ARBA00004123"/>
    </source>
</evidence>
<dbReference type="GO" id="GO:0003677">
    <property type="term" value="F:DNA binding"/>
    <property type="evidence" value="ECO:0007669"/>
    <property type="project" value="TreeGrafter"/>
</dbReference>
<proteinExistence type="inferred from homology"/>
<dbReference type="InterPro" id="IPR040038">
    <property type="entry name" value="TIPIN/Csm3/Swi3"/>
</dbReference>
<comment type="function">
    <text evidence="8">Plays an important role in the control of DNA replication and the maintenance of replication fork stability.</text>
</comment>
<dbReference type="AlphaFoldDB" id="A0A4P6XSH8"/>
<comment type="similarity">
    <text evidence="2 8">Belongs to the CSM3 family.</text>
</comment>
<protein>
    <recommendedName>
        <fullName evidence="8">Chromosome segregation in meiosis protein</fullName>
    </recommendedName>
</protein>
<organism evidence="11 12">
    <name type="scientific">Metschnikowia aff. pulcherrima</name>
    <dbReference type="NCBI Taxonomy" id="2163413"/>
    <lineage>
        <taxon>Eukaryota</taxon>
        <taxon>Fungi</taxon>
        <taxon>Dikarya</taxon>
        <taxon>Ascomycota</taxon>
        <taxon>Saccharomycotina</taxon>
        <taxon>Pichiomycetes</taxon>
        <taxon>Metschnikowiaceae</taxon>
        <taxon>Metschnikowia</taxon>
    </lineage>
</organism>
<dbReference type="EMBL" id="CP034459">
    <property type="protein sequence ID" value="QBM89336.1"/>
    <property type="molecule type" value="Genomic_DNA"/>
</dbReference>
<dbReference type="PANTHER" id="PTHR13220">
    <property type="entry name" value="TIMELESS INTERACTING-RELATED"/>
    <property type="match status" value="1"/>
</dbReference>
<dbReference type="Proteomes" id="UP000292447">
    <property type="component" value="Chromosome IV"/>
</dbReference>
<keyword evidence="4 8" id="KW-0227">DNA damage</keyword>
<evidence type="ECO:0000313" key="12">
    <source>
        <dbReference type="Proteomes" id="UP000292447"/>
    </source>
</evidence>
<sequence>MDQENDALGLDQPLKLGRVLKIPKITDDLLFENNRGLPQIRNNYPKLLKAIRKNDAKCAERVLKQRLSKLAAHQAKVATEVDNLQKVLLFYQLWCHGLFPRATFKDCLRILRNHKSLPLKEYRRGLINNEIRRLKIEKGIIVEEPENGEPGDDDHDDEEDLYAPANIENGEGRNDPGAQQQSMENSNTADSDDEDWGFLSTNRLRRNGLFIGEDEDDDQVDDSTPAHIEPAGQRREEATAETDDFPGDDDFDEPFISAQEKENVPEEDYDEELAIMREMGM</sequence>
<dbReference type="GO" id="GO:0000076">
    <property type="term" value="P:DNA replication checkpoint signaling"/>
    <property type="evidence" value="ECO:0007669"/>
    <property type="project" value="UniProtKB-UniRule"/>
</dbReference>
<keyword evidence="12" id="KW-1185">Reference proteome</keyword>
<dbReference type="GO" id="GO:0006974">
    <property type="term" value="P:DNA damage response"/>
    <property type="evidence" value="ECO:0007669"/>
    <property type="project" value="UniProtKB-KW"/>
</dbReference>
<comment type="subcellular location">
    <subcellularLocation>
        <location evidence="1 8">Nucleus</location>
    </subcellularLocation>
</comment>
<evidence type="ECO:0000256" key="4">
    <source>
        <dbReference type="ARBA" id="ARBA00022763"/>
    </source>
</evidence>
<gene>
    <name evidence="11" type="primary">MPUL0D04060</name>
    <name evidence="11" type="ORF">METSCH_D04060</name>
</gene>
<dbReference type="Pfam" id="PF07962">
    <property type="entry name" value="Swi3"/>
    <property type="match status" value="1"/>
</dbReference>
<accession>A0A4P6XSH8</accession>
<comment type="subunit">
    <text evidence="3">Component of the fork protection complex (FPC) consisting of TOF1 and CSM3.</text>
</comment>
<feature type="compositionally biased region" description="Acidic residues" evidence="9">
    <location>
        <begin position="239"/>
        <end position="253"/>
    </location>
</feature>
<keyword evidence="5" id="KW-0236">DNA replication inhibitor</keyword>
<dbReference type="GO" id="GO:0031297">
    <property type="term" value="P:replication fork processing"/>
    <property type="evidence" value="ECO:0007669"/>
    <property type="project" value="UniProtKB-UniRule"/>
</dbReference>
<feature type="compositionally biased region" description="Polar residues" evidence="9">
    <location>
        <begin position="177"/>
        <end position="189"/>
    </location>
</feature>
<keyword evidence="7 8" id="KW-0131">Cell cycle</keyword>
<evidence type="ECO:0000259" key="10">
    <source>
        <dbReference type="Pfam" id="PF07962"/>
    </source>
</evidence>
<reference evidence="12" key="1">
    <citation type="submission" date="2019-03" db="EMBL/GenBank/DDBJ databases">
        <title>Snf2 controls pulcherriminic acid biosynthesis and connects pigmentation and antifungal activity of the yeast Metschnikowia pulcherrima.</title>
        <authorList>
            <person name="Gore-Lloyd D."/>
            <person name="Sumann I."/>
            <person name="Brachmann A.O."/>
            <person name="Schneeberger K."/>
            <person name="Ortiz-Merino R.A."/>
            <person name="Moreno-Beltran M."/>
            <person name="Schlaefli M."/>
            <person name="Kirner P."/>
            <person name="Santos Kron A."/>
            <person name="Wolfe K.H."/>
            <person name="Piel J."/>
            <person name="Ahrens C.H."/>
            <person name="Henk D."/>
            <person name="Freimoser F.M."/>
        </authorList>
    </citation>
    <scope>NUCLEOTIDE SEQUENCE [LARGE SCALE GENOMIC DNA]</scope>
    <source>
        <strain evidence="12">APC 1.2</strain>
    </source>
</reference>
<feature type="domain" description="Chromosome segregation in meiosis protein 3" evidence="10">
    <location>
        <begin position="24"/>
        <end position="130"/>
    </location>
</feature>
<evidence type="ECO:0000256" key="6">
    <source>
        <dbReference type="ARBA" id="ARBA00023242"/>
    </source>
</evidence>
<evidence type="ECO:0000256" key="9">
    <source>
        <dbReference type="SAM" id="MobiDB-lite"/>
    </source>
</evidence>
<dbReference type="STRING" id="2163413.A0A4P6XSH8"/>
<evidence type="ECO:0000256" key="5">
    <source>
        <dbReference type="ARBA" id="ARBA00022880"/>
    </source>
</evidence>
<dbReference type="GO" id="GO:0031298">
    <property type="term" value="C:replication fork protection complex"/>
    <property type="evidence" value="ECO:0007669"/>
    <property type="project" value="TreeGrafter"/>
</dbReference>
<evidence type="ECO:0000256" key="8">
    <source>
        <dbReference type="RuleBase" id="RU366049"/>
    </source>
</evidence>
<name>A0A4P6XSH8_9ASCO</name>
<dbReference type="PANTHER" id="PTHR13220:SF11">
    <property type="entry name" value="TIMELESS-INTERACTING PROTEIN"/>
    <property type="match status" value="1"/>
</dbReference>
<keyword evidence="6 8" id="KW-0539">Nucleus</keyword>
<evidence type="ECO:0000256" key="2">
    <source>
        <dbReference type="ARBA" id="ARBA00006075"/>
    </source>
</evidence>